<dbReference type="Gene3D" id="1.20.120.900">
    <property type="entry name" value="Pex19, mPTS binding domain"/>
    <property type="match status" value="1"/>
</dbReference>
<dbReference type="InterPro" id="IPR006708">
    <property type="entry name" value="Pex19"/>
</dbReference>
<keyword evidence="3" id="KW-1185">Reference proteome</keyword>
<dbReference type="InterPro" id="IPR038322">
    <property type="entry name" value="Pex19_C_sf"/>
</dbReference>
<reference evidence="2 3" key="1">
    <citation type="journal article" date="2015" name="Genome Biol. Evol.">
        <title>Phylogenomic analyses indicate that early fungi evolved digesting cell walls of algal ancestors of land plants.</title>
        <authorList>
            <person name="Chang Y."/>
            <person name="Wang S."/>
            <person name="Sekimoto S."/>
            <person name="Aerts A.L."/>
            <person name="Choi C."/>
            <person name="Clum A."/>
            <person name="LaButti K.M."/>
            <person name="Lindquist E.A."/>
            <person name="Yee Ngan C."/>
            <person name="Ohm R.A."/>
            <person name="Salamov A.A."/>
            <person name="Grigoriev I.V."/>
            <person name="Spatafora J.W."/>
            <person name="Berbee M.L."/>
        </authorList>
    </citation>
    <scope>NUCLEOTIDE SEQUENCE [LARGE SCALE GENOMIC DNA]</scope>
    <source>
        <strain evidence="2 3">NRRL 1564</strain>
    </source>
</reference>
<evidence type="ECO:0008006" key="4">
    <source>
        <dbReference type="Google" id="ProtNLM"/>
    </source>
</evidence>
<dbReference type="Proteomes" id="UP000242474">
    <property type="component" value="Unassembled WGS sequence"/>
</dbReference>
<dbReference type="EMBL" id="KZ303496">
    <property type="protein sequence ID" value="PIA17039.1"/>
    <property type="molecule type" value="Genomic_DNA"/>
</dbReference>
<evidence type="ECO:0000313" key="2">
    <source>
        <dbReference type="EMBL" id="PIA17039.1"/>
    </source>
</evidence>
<dbReference type="GO" id="GO:0005778">
    <property type="term" value="C:peroxisomal membrane"/>
    <property type="evidence" value="ECO:0007669"/>
    <property type="project" value="TreeGrafter"/>
</dbReference>
<feature type="compositionally biased region" description="Basic and acidic residues" evidence="1">
    <location>
        <begin position="109"/>
        <end position="130"/>
    </location>
</feature>
<dbReference type="PANTHER" id="PTHR12774:SF2">
    <property type="entry name" value="PEROXISOMAL BIOGENESIS FACTOR 19"/>
    <property type="match status" value="1"/>
</dbReference>
<evidence type="ECO:0000256" key="1">
    <source>
        <dbReference type="SAM" id="MobiDB-lite"/>
    </source>
</evidence>
<name>A0A2G5BDE7_COERN</name>
<dbReference type="PANTHER" id="PTHR12774">
    <property type="entry name" value="PEROXISOMAL BIOGENESIS FACTOR 19"/>
    <property type="match status" value="1"/>
</dbReference>
<dbReference type="STRING" id="763665.A0A2G5BDE7"/>
<proteinExistence type="predicted"/>
<feature type="region of interest" description="Disordered" evidence="1">
    <location>
        <begin position="1"/>
        <end position="172"/>
    </location>
</feature>
<gene>
    <name evidence="2" type="ORF">COEREDRAFT_80755</name>
</gene>
<accession>A0A2G5BDE7</accession>
<dbReference type="GO" id="GO:0045046">
    <property type="term" value="P:protein import into peroxisome membrane"/>
    <property type="evidence" value="ECO:0007669"/>
    <property type="project" value="TreeGrafter"/>
</dbReference>
<evidence type="ECO:0000313" key="3">
    <source>
        <dbReference type="Proteomes" id="UP000242474"/>
    </source>
</evidence>
<feature type="compositionally biased region" description="Polar residues" evidence="1">
    <location>
        <begin position="153"/>
        <end position="166"/>
    </location>
</feature>
<feature type="compositionally biased region" description="Acidic residues" evidence="1">
    <location>
        <begin position="9"/>
        <end position="19"/>
    </location>
</feature>
<dbReference type="GO" id="GO:0033328">
    <property type="term" value="F:peroxisome membrane targeting sequence binding"/>
    <property type="evidence" value="ECO:0007669"/>
    <property type="project" value="TreeGrafter"/>
</dbReference>
<protein>
    <recommendedName>
        <fullName evidence="4">Pex19-domain-containing protein</fullName>
    </recommendedName>
</protein>
<sequence>MANAPPKDDELDELFDNALEEFTKPTQKPKTATAPSPKAPATTSAKKNTDSTSAKSDSGFEEEFIRQLTQGMDDMLKDASLGEGDDDGEMRKILDQMLKNMGSLQADLGPKRQDQPSKGTTKDNSTDKAPPKPQKPQSFQDKINATMAKLKDSATQADAESSNFDNGSEIPDDELMRQLDTLADDVVGQLMSKDLLQQPLQQLENAYPKYLENNKATLPKKDLQRYEQQYAYVKQILALFKKTKDDSIGNDPQIVELMQKMQDCGQPPSELLKLLAPDMELDEMGEVKVPEVPNCTIA</sequence>
<organism evidence="2 3">
    <name type="scientific">Coemansia reversa (strain ATCC 12441 / NRRL 1564)</name>
    <dbReference type="NCBI Taxonomy" id="763665"/>
    <lineage>
        <taxon>Eukaryota</taxon>
        <taxon>Fungi</taxon>
        <taxon>Fungi incertae sedis</taxon>
        <taxon>Zoopagomycota</taxon>
        <taxon>Kickxellomycotina</taxon>
        <taxon>Kickxellomycetes</taxon>
        <taxon>Kickxellales</taxon>
        <taxon>Kickxellaceae</taxon>
        <taxon>Coemansia</taxon>
    </lineage>
</organism>
<dbReference type="AlphaFoldDB" id="A0A2G5BDE7"/>
<feature type="compositionally biased region" description="Low complexity" evidence="1">
    <location>
        <begin position="24"/>
        <end position="46"/>
    </location>
</feature>
<dbReference type="Pfam" id="PF04614">
    <property type="entry name" value="Pex19"/>
    <property type="match status" value="1"/>
</dbReference>
<dbReference type="OrthoDB" id="21292at2759"/>